<evidence type="ECO:0000259" key="1">
    <source>
        <dbReference type="Pfam" id="PF10433"/>
    </source>
</evidence>
<dbReference type="Pfam" id="PF10433">
    <property type="entry name" value="Beta-prop_RSE1_1st"/>
    <property type="match status" value="1"/>
</dbReference>
<dbReference type="Gene3D" id="2.130.10.10">
    <property type="entry name" value="YVTN repeat-like/Quinoprotein amine dehydrogenase"/>
    <property type="match status" value="1"/>
</dbReference>
<organism evidence="2 3">
    <name type="scientific">Chionoecetes opilio</name>
    <name type="common">Atlantic snow crab</name>
    <name type="synonym">Cancer opilio</name>
    <dbReference type="NCBI Taxonomy" id="41210"/>
    <lineage>
        <taxon>Eukaryota</taxon>
        <taxon>Metazoa</taxon>
        <taxon>Ecdysozoa</taxon>
        <taxon>Arthropoda</taxon>
        <taxon>Crustacea</taxon>
        <taxon>Multicrustacea</taxon>
        <taxon>Malacostraca</taxon>
        <taxon>Eumalacostraca</taxon>
        <taxon>Eucarida</taxon>
        <taxon>Decapoda</taxon>
        <taxon>Pleocyemata</taxon>
        <taxon>Brachyura</taxon>
        <taxon>Eubrachyura</taxon>
        <taxon>Majoidea</taxon>
        <taxon>Majidae</taxon>
        <taxon>Chionoecetes</taxon>
    </lineage>
</organism>
<dbReference type="AlphaFoldDB" id="A0A8J5CID6"/>
<dbReference type="EMBL" id="JACEEZ010009749">
    <property type="protein sequence ID" value="KAG0722328.1"/>
    <property type="molecule type" value="Genomic_DNA"/>
</dbReference>
<evidence type="ECO:0000313" key="3">
    <source>
        <dbReference type="Proteomes" id="UP000770661"/>
    </source>
</evidence>
<accession>A0A8J5CID6</accession>
<gene>
    <name evidence="2" type="primary">DDB1_1</name>
    <name evidence="2" type="ORF">GWK47_044678</name>
</gene>
<comment type="caution">
    <text evidence="2">The sequence shown here is derived from an EMBL/GenBank/DDBJ whole genome shotgun (WGS) entry which is preliminary data.</text>
</comment>
<reference evidence="2" key="1">
    <citation type="submission" date="2020-07" db="EMBL/GenBank/DDBJ databases">
        <title>The High-quality genome of the commercially important snow crab, Chionoecetes opilio.</title>
        <authorList>
            <person name="Jeong J.-H."/>
            <person name="Ryu S."/>
        </authorList>
    </citation>
    <scope>NUCLEOTIDE SEQUENCE</scope>
    <source>
        <strain evidence="2">MADBK_172401_WGS</strain>
        <tissue evidence="2">Digestive gland</tissue>
    </source>
</reference>
<sequence length="220" mass="25137">MSYPACAPPRGCRINEVFLYQDVSSITQGCLQQEGNEIEEPELQEKNEKKDLLFILTTRYCAMILECVGDGDQLEILTRAHGNVADKIAFTKFFFYQTGKPCETGMIAIVDPQARCIVLRLYEGLIKVIPLDKDNNELKAYNIRVDELQIQDIEFLYGCSNPTIIIIYQDTHGRHIRTHEISLKEKEFSKYDLVASVVQWLACLATNLRALVRSRARASR</sequence>
<dbReference type="Proteomes" id="UP000770661">
    <property type="component" value="Unassembled WGS sequence"/>
</dbReference>
<feature type="domain" description="RSE1/DDB1/CPSF1 first beta-propeller" evidence="1">
    <location>
        <begin position="45"/>
        <end position="189"/>
    </location>
</feature>
<dbReference type="OrthoDB" id="433457at2759"/>
<dbReference type="InterPro" id="IPR050358">
    <property type="entry name" value="RSE1/DDB1/CFT1"/>
</dbReference>
<evidence type="ECO:0000313" key="2">
    <source>
        <dbReference type="EMBL" id="KAG0722328.1"/>
    </source>
</evidence>
<dbReference type="InterPro" id="IPR015943">
    <property type="entry name" value="WD40/YVTN_repeat-like_dom_sf"/>
</dbReference>
<dbReference type="InterPro" id="IPR018846">
    <property type="entry name" value="Beta-prop_RSE1/DDB1/CPSF1_1st"/>
</dbReference>
<keyword evidence="3" id="KW-1185">Reference proteome</keyword>
<protein>
    <submittedName>
        <fullName evidence="2">DNA damage-binding protein 1</fullName>
    </submittedName>
</protein>
<dbReference type="PANTHER" id="PTHR10644">
    <property type="entry name" value="DNA REPAIR/RNA PROCESSING CPSF FAMILY"/>
    <property type="match status" value="1"/>
</dbReference>
<name>A0A8J5CID6_CHIOP</name>
<proteinExistence type="predicted"/>